<dbReference type="PATRIC" id="fig|48936.3.peg.2436"/>
<feature type="chain" id="PRO_5002141325" evidence="1">
    <location>
        <begin position="19"/>
        <end position="160"/>
    </location>
</feature>
<gene>
    <name evidence="2" type="ORF">NJ75_02426</name>
</gene>
<dbReference type="AlphaFoldDB" id="A0A0B9A5D1"/>
<sequence>MRRLLVLAALVLGGTAVARDSLGVFGTWGAFRDPGVPRCYAIAMAEKVNGREQTFQPYFTVGYWPKRGIRGAVHLRLARRLAPGSSVNVSFPEANFTLQAGQADAWPMDQRANAGIVAALRSAPRVVVTAQGADGRRFRDVYTLGGAASAMDAAALGCAG</sequence>
<feature type="signal peptide" evidence="1">
    <location>
        <begin position="1"/>
        <end position="18"/>
    </location>
</feature>
<dbReference type="Proteomes" id="UP000031338">
    <property type="component" value="Unassembled WGS sequence"/>
</dbReference>
<evidence type="ECO:0000256" key="1">
    <source>
        <dbReference type="SAM" id="SignalP"/>
    </source>
</evidence>
<dbReference type="STRING" id="48936.NJ75_02426"/>
<protein>
    <submittedName>
        <fullName evidence="2">Uncharacterized protein</fullName>
    </submittedName>
</protein>
<keyword evidence="1" id="KW-0732">Signal</keyword>
<name>A0A0B9A5D1_9SPHN</name>
<keyword evidence="3" id="KW-1185">Reference proteome</keyword>
<reference evidence="2 3" key="1">
    <citation type="submission" date="2014-10" db="EMBL/GenBank/DDBJ databases">
        <title>Draft genome sequence of Novosphingobium subterraneum DSM 12447.</title>
        <authorList>
            <person name="Gan H.M."/>
            <person name="Gan H.Y."/>
            <person name="Savka M.A."/>
        </authorList>
    </citation>
    <scope>NUCLEOTIDE SEQUENCE [LARGE SCALE GENOMIC DNA]</scope>
    <source>
        <strain evidence="2 3">DSM 12447</strain>
    </source>
</reference>
<proteinExistence type="predicted"/>
<evidence type="ECO:0000313" key="3">
    <source>
        <dbReference type="Proteomes" id="UP000031338"/>
    </source>
</evidence>
<comment type="caution">
    <text evidence="2">The sequence shown here is derived from an EMBL/GenBank/DDBJ whole genome shotgun (WGS) entry which is preliminary data.</text>
</comment>
<organism evidence="2 3">
    <name type="scientific">Novosphingobium subterraneum</name>
    <dbReference type="NCBI Taxonomy" id="48936"/>
    <lineage>
        <taxon>Bacteria</taxon>
        <taxon>Pseudomonadati</taxon>
        <taxon>Pseudomonadota</taxon>
        <taxon>Alphaproteobacteria</taxon>
        <taxon>Sphingomonadales</taxon>
        <taxon>Sphingomonadaceae</taxon>
        <taxon>Novosphingobium</taxon>
    </lineage>
</organism>
<evidence type="ECO:0000313" key="2">
    <source>
        <dbReference type="EMBL" id="KHS45821.1"/>
    </source>
</evidence>
<dbReference type="RefSeq" id="WP_039334801.1">
    <property type="nucleotide sequence ID" value="NZ_JRVC01000011.1"/>
</dbReference>
<dbReference type="EMBL" id="JRVC01000011">
    <property type="protein sequence ID" value="KHS45821.1"/>
    <property type="molecule type" value="Genomic_DNA"/>
</dbReference>
<accession>A0A0B9A5D1</accession>